<evidence type="ECO:0000259" key="5">
    <source>
        <dbReference type="PROSITE" id="PS51379"/>
    </source>
</evidence>
<dbReference type="InterPro" id="IPR050572">
    <property type="entry name" value="Fe-S_Ferredoxin"/>
</dbReference>
<dbReference type="PANTHER" id="PTHR43687">
    <property type="entry name" value="ADENYLYLSULFATE REDUCTASE, BETA SUBUNIT"/>
    <property type="match status" value="1"/>
</dbReference>
<feature type="domain" description="4Fe-4S ferredoxin-type" evidence="5">
    <location>
        <begin position="564"/>
        <end position="593"/>
    </location>
</feature>
<dbReference type="Pfam" id="PF13187">
    <property type="entry name" value="Fer4_9"/>
    <property type="match status" value="1"/>
</dbReference>
<dbReference type="PROSITE" id="PS00198">
    <property type="entry name" value="4FE4S_FER_1"/>
    <property type="match status" value="3"/>
</dbReference>
<dbReference type="EMBL" id="VEWN01000001">
    <property type="protein sequence ID" value="KAA1058201.1"/>
    <property type="molecule type" value="Genomic_DNA"/>
</dbReference>
<keyword evidence="3" id="KW-0408">Iron</keyword>
<gene>
    <name evidence="6" type="ORF">FH063_000401</name>
</gene>
<sequence length="707" mass="74049">MSFQGKGLEAMKINGRTVLVCDCAHSMALDGKALARACGAAAGAEGDLSVATQLCRTQLDRFEARVAEGAPLLVACTQEAPLFAEIAAQDNPNADNPDAALAFTNIRERAGWSEEGALAGPKIAALLAEAAMDIPPTGTITLASEGTALVYGTDERAIEVARQLSGSLDVTVLLKSPKDVAPPRVMDVPVFKGTIRAAKGWLGNFEIVVDDYAPALPASRAVLGFEQPRHGAASRCDVIVDLTGGAPLFPAHGKRDGYLRPDPDSPAAVAKAVFEAADLIGEFEKPRYIDFKADLCAHSRSRKTGCTRCLEVCPTGAITPNGDHVAIDPHICAGCGSCASVCPTGASTYALPPLQTVYERLRTLLSSYAKAGGTEPVLLVHDPRHGDEMISLIARHGRGLPARVLPFAVNEVTQLGFDVFAAALAYGAARVRVLVGPGNAGETAGLASQIGLAETAMSGLGYGSGRVSIIDAQDPDAVAAELWDLPRQGAPAPGTFLPMGGKRTVTMLALRHLHKVAPEPVEVLPLPPGAPFGRVQVMTEGCTLCLSCVGACPTGALLDNADKPMLSFSQDACVQCGLCKTTCPEKVIALVPEIDFRDSARGAKVLKEEEPFCCVKCGKPFATKSSIDKIVAVLAGRHAMFATPEAAERMRMCGDCRVVDQFERGDSPFALGAPRTPRTTEDYLRERELAQNAQNGKGGGPDGGSVH</sequence>
<dbReference type="SUPFAM" id="SSF54862">
    <property type="entry name" value="4Fe-4S ferredoxins"/>
    <property type="match status" value="1"/>
</dbReference>
<evidence type="ECO:0000256" key="3">
    <source>
        <dbReference type="ARBA" id="ARBA00023004"/>
    </source>
</evidence>
<keyword evidence="2" id="KW-0479">Metal-binding</keyword>
<accession>A0A5B0L1N7</accession>
<dbReference type="AlphaFoldDB" id="A0A5B0L1N7"/>
<dbReference type="Proteomes" id="UP000325333">
    <property type="component" value="Unassembled WGS sequence"/>
</dbReference>
<proteinExistence type="predicted"/>
<comment type="caution">
    <text evidence="6">The sequence shown here is derived from an EMBL/GenBank/DDBJ whole genome shotgun (WGS) entry which is preliminary data.</text>
</comment>
<evidence type="ECO:0000313" key="6">
    <source>
        <dbReference type="EMBL" id="KAA1058201.1"/>
    </source>
</evidence>
<dbReference type="PANTHER" id="PTHR43687:SF4">
    <property type="entry name" value="BLR5484 PROTEIN"/>
    <property type="match status" value="1"/>
</dbReference>
<dbReference type="GO" id="GO:0046872">
    <property type="term" value="F:metal ion binding"/>
    <property type="evidence" value="ECO:0007669"/>
    <property type="project" value="UniProtKB-KW"/>
</dbReference>
<feature type="domain" description="4Fe-4S ferredoxin-type" evidence="5">
    <location>
        <begin position="533"/>
        <end position="563"/>
    </location>
</feature>
<reference evidence="6 7" key="1">
    <citation type="submission" date="2019-07" db="EMBL/GenBank/DDBJ databases">
        <title>Genome sequencing of the stress-tolerant strain Azospirillum brasilense Az19.</title>
        <authorList>
            <person name="Maroniche G.A."/>
            <person name="Garcia J.E."/>
            <person name="Pagnussat L."/>
            <person name="Amenta M."/>
            <person name="Creus C.M."/>
        </authorList>
    </citation>
    <scope>NUCLEOTIDE SEQUENCE [LARGE SCALE GENOMIC DNA]</scope>
    <source>
        <strain evidence="6 7">Az19</strain>
    </source>
</reference>
<dbReference type="InterPro" id="IPR017900">
    <property type="entry name" value="4Fe4S_Fe_S_CS"/>
</dbReference>
<dbReference type="GO" id="GO:0051539">
    <property type="term" value="F:4 iron, 4 sulfur cluster binding"/>
    <property type="evidence" value="ECO:0007669"/>
    <property type="project" value="UniProtKB-KW"/>
</dbReference>
<protein>
    <recommendedName>
        <fullName evidence="5">4Fe-4S ferredoxin-type domain-containing protein</fullName>
    </recommendedName>
</protein>
<feature type="domain" description="4Fe-4S ferredoxin-type" evidence="5">
    <location>
        <begin position="294"/>
        <end position="322"/>
    </location>
</feature>
<name>A0A5B0L1N7_9PROT</name>
<feature type="domain" description="4Fe-4S ferredoxin-type" evidence="5">
    <location>
        <begin position="323"/>
        <end position="352"/>
    </location>
</feature>
<keyword evidence="4" id="KW-0411">Iron-sulfur</keyword>
<dbReference type="InterPro" id="IPR017896">
    <property type="entry name" value="4Fe4S_Fe-S-bd"/>
</dbReference>
<evidence type="ECO:0000313" key="7">
    <source>
        <dbReference type="Proteomes" id="UP000325333"/>
    </source>
</evidence>
<dbReference type="RefSeq" id="WP_247874615.1">
    <property type="nucleotide sequence ID" value="NZ_CP007793.1"/>
</dbReference>
<dbReference type="PROSITE" id="PS51379">
    <property type="entry name" value="4FE4S_FER_2"/>
    <property type="match status" value="4"/>
</dbReference>
<evidence type="ECO:0000256" key="1">
    <source>
        <dbReference type="ARBA" id="ARBA00022485"/>
    </source>
</evidence>
<keyword evidence="1" id="KW-0004">4Fe-4S</keyword>
<evidence type="ECO:0000256" key="4">
    <source>
        <dbReference type="ARBA" id="ARBA00023014"/>
    </source>
</evidence>
<dbReference type="Gene3D" id="3.30.70.20">
    <property type="match status" value="2"/>
</dbReference>
<organism evidence="6 7">
    <name type="scientific">Azospirillum argentinense</name>
    <dbReference type="NCBI Taxonomy" id="2970906"/>
    <lineage>
        <taxon>Bacteria</taxon>
        <taxon>Pseudomonadati</taxon>
        <taxon>Pseudomonadota</taxon>
        <taxon>Alphaproteobacteria</taxon>
        <taxon>Rhodospirillales</taxon>
        <taxon>Azospirillaceae</taxon>
        <taxon>Azospirillum</taxon>
    </lineage>
</organism>
<dbReference type="Pfam" id="PF12838">
    <property type="entry name" value="Fer4_7"/>
    <property type="match status" value="1"/>
</dbReference>
<evidence type="ECO:0000256" key="2">
    <source>
        <dbReference type="ARBA" id="ARBA00022723"/>
    </source>
</evidence>